<keyword evidence="3" id="KW-0067">ATP-binding</keyword>
<dbReference type="GO" id="GO:0007018">
    <property type="term" value="P:microtubule-based movement"/>
    <property type="evidence" value="ECO:0007669"/>
    <property type="project" value="InterPro"/>
</dbReference>
<comment type="similarity">
    <text evidence="6">Belongs to the TRAFAC class myosin-kinesin ATPase superfamily. Kinesin family.</text>
</comment>
<dbReference type="InterPro" id="IPR036961">
    <property type="entry name" value="Kinesin_motor_dom_sf"/>
</dbReference>
<name>U6M4C9_EIMMA</name>
<feature type="region of interest" description="Disordered" evidence="8">
    <location>
        <begin position="183"/>
        <end position="208"/>
    </location>
</feature>
<dbReference type="GO" id="GO:0008017">
    <property type="term" value="F:microtubule binding"/>
    <property type="evidence" value="ECO:0007669"/>
    <property type="project" value="InterPro"/>
</dbReference>
<feature type="compositionally biased region" description="Polar residues" evidence="8">
    <location>
        <begin position="1290"/>
        <end position="1309"/>
    </location>
</feature>
<dbReference type="Proteomes" id="UP000030763">
    <property type="component" value="Unassembled WGS sequence"/>
</dbReference>
<reference evidence="10" key="1">
    <citation type="submission" date="2013-10" db="EMBL/GenBank/DDBJ databases">
        <title>Genomic analysis of the causative agents of coccidiosis in chickens.</title>
        <authorList>
            <person name="Reid A.J."/>
            <person name="Blake D."/>
            <person name="Billington K."/>
            <person name="Browne H."/>
            <person name="Dunn M."/>
            <person name="Hung S."/>
            <person name="Kawahara F."/>
            <person name="Miranda-Saavedra D."/>
            <person name="Mourier T."/>
            <person name="Nagra H."/>
            <person name="Otto T.D."/>
            <person name="Rawlings N."/>
            <person name="Sanchez A."/>
            <person name="Sanders M."/>
            <person name="Subramaniam C."/>
            <person name="Tay Y."/>
            <person name="Dear P."/>
            <person name="Doerig C."/>
            <person name="Gruber A."/>
            <person name="Parkinson J."/>
            <person name="Shirley M."/>
            <person name="Wan K.L."/>
            <person name="Berriman M."/>
            <person name="Tomley F."/>
            <person name="Pain A."/>
        </authorList>
    </citation>
    <scope>NUCLEOTIDE SEQUENCE [LARGE SCALE GENOMIC DNA]</scope>
    <source>
        <strain evidence="10">Weybridge</strain>
    </source>
</reference>
<feature type="compositionally biased region" description="Basic residues" evidence="8">
    <location>
        <begin position="702"/>
        <end position="714"/>
    </location>
</feature>
<evidence type="ECO:0000256" key="2">
    <source>
        <dbReference type="ARBA" id="ARBA00022741"/>
    </source>
</evidence>
<evidence type="ECO:0000256" key="7">
    <source>
        <dbReference type="SAM" id="Coils"/>
    </source>
</evidence>
<feature type="region of interest" description="Disordered" evidence="8">
    <location>
        <begin position="1"/>
        <end position="25"/>
    </location>
</feature>
<reference evidence="10" key="2">
    <citation type="submission" date="2013-10" db="EMBL/GenBank/DDBJ databases">
        <authorList>
            <person name="Aslett M."/>
        </authorList>
    </citation>
    <scope>NUCLEOTIDE SEQUENCE [LARGE SCALE GENOMIC DNA]</scope>
    <source>
        <strain evidence="10">Weybridge</strain>
    </source>
</reference>
<dbReference type="InterPro" id="IPR027640">
    <property type="entry name" value="Kinesin-like_fam"/>
</dbReference>
<dbReference type="InterPro" id="IPR027417">
    <property type="entry name" value="P-loop_NTPase"/>
</dbReference>
<feature type="coiled-coil region" evidence="7">
    <location>
        <begin position="262"/>
        <end position="289"/>
    </location>
</feature>
<keyword evidence="4 7" id="KW-0175">Coiled coil</keyword>
<dbReference type="VEuPathDB" id="ToxoDB:EMWEY_00007670"/>
<dbReference type="Gene3D" id="3.40.850.10">
    <property type="entry name" value="Kinesin motor domain"/>
    <property type="match status" value="1"/>
</dbReference>
<dbReference type="GeneID" id="25334753"/>
<evidence type="ECO:0000256" key="3">
    <source>
        <dbReference type="ARBA" id="ARBA00022840"/>
    </source>
</evidence>
<dbReference type="RefSeq" id="XP_013333959.1">
    <property type="nucleotide sequence ID" value="XM_013478505.1"/>
</dbReference>
<accession>U6M4C9</accession>
<dbReference type="InterPro" id="IPR001752">
    <property type="entry name" value="Kinesin_motor_dom"/>
</dbReference>
<feature type="region of interest" description="Disordered" evidence="8">
    <location>
        <begin position="627"/>
        <end position="652"/>
    </location>
</feature>
<evidence type="ECO:0000313" key="10">
    <source>
        <dbReference type="EMBL" id="CDJ57309.1"/>
    </source>
</evidence>
<feature type="region of interest" description="Disordered" evidence="8">
    <location>
        <begin position="667"/>
        <end position="751"/>
    </location>
</feature>
<keyword evidence="1" id="KW-0493">Microtubule</keyword>
<sequence>MALVKQGTAKGRKVKLADDTPEGISLEPESMEESIRVCTRMRPLFPKEVESGHLKAWKVEQKSMHLIVEPPTQAEIEESRQGKTPSSKKVVEKTQAQKDQVQRHYAFDRCFDDEAENDEVFAYVARDIVLDAFKGINGCVFAYGSGKTHSIMGVAEDPGILPRSLAEFFDCMSDSSLLREEMEDAAAEKEEETGETQLATTEPRTEGLEDGENREYLMRVSYVEIYLERVNDLLQEGPRGGAVENLDVKEDPKKGFVVVGLHEEAVASMEEVMNLLSKAEQRRHFARTNFNETSSRSHVVFSITLESTSTFEDGTNVSRRGELKIVDLAGNEKAGRASEGVENAKLVLEEGKAINKSLFLLSEVISKLSKQAQQTDEKGKKRGEKEVYIPWRDSKLTRLLQKALGGNSRAAVLVAVHPSSLYLDTSFSTLRFAMKCKEIKKKVCANFFSPEQSLIAQQKKLIAMLHAQLKELSEGGITPGVNSQRNAENDEQIRILKSDLENKVAKFQQFIIKATAAPAQAPSGGGLQRARTMRQPSTFRRMDTLAAARYGLRDIDGLNQADSEDPAVRASMTHALSLLDRFGQDVKSDAYGSFQSMSSGEASGGAVLRFETLEHSIEGAIQELECIDDNPPSAGEESLTCEDSSASDISDHEAPLEAHMEDGDLREEHQDAGSNDRKLKQPKGAAASPKTKVTRGKGEKKQKSKTVKISKRAKPSPPAKEPSDVSNDQPQVTLTPEEPVEQERDTSESRKIKALVLKQKAERENWAARLRKAKEMGLEVISKVLFRMQDEKEALVKSKKRTAELMSQIRHICALMHRLGLSVLSTASAPGKGQNNELPARDQDSESLKSFLDRVKEMRDAEPLKLSQGIGDPVGQAAKAQGFPDIDQIRPLACAAINNALSRVMLAEVLENTRESGEIQQTGGEQPPLMALAASVVSSGTSAPNDEATTPKVPENEEEAVSALELIFTKVAPTESSMATVDAETAEMVEGKKEQTLESILQILPPWEQHMLALLYEQQEMRRALGQLRDHFVQRLKEIQISVKKGLLEKLELTEHCDRMLAALWSFKAELTDSKSPNRVDEDTNAKFAKLMAKLEELSIRLAERDIDYKLLSEDYLAIKQENATLQETTRRLKEENNSLLMIPKTMTNWEELKGYDDVEKKALARDVQMLQGYASHLRMKLEEGRAVELDVRRLNQALYVELLAANTAIADLQDQVKFYTSVDRREATLLEEQLAAANQAEAEKSDKIRDLEEEVASLKAQLAAALSKPEPEEPEVESPAEPIEGPAETEQQPPTRRSVKKSSLTTNAKAKPKATSRAPTMALSHAAAVSPAKQKPLAKRSTAATASVDRGSIKRVTRAPSRASISKSEKPTSAKGGEGSRLVRVVEPEGHSSPSPSPKATSSLKPPASPKKRVSISLPEDDPPASSDGNRPSAEAQMNVTGRAPAFTGDPRNKGLANMVAALSGRRRKGGGV</sequence>
<feature type="region of interest" description="Disordered" evidence="8">
    <location>
        <begin position="1261"/>
        <end position="1455"/>
    </location>
</feature>
<dbReference type="GO" id="GO:0003777">
    <property type="term" value="F:microtubule motor activity"/>
    <property type="evidence" value="ECO:0007669"/>
    <property type="project" value="InterPro"/>
</dbReference>
<evidence type="ECO:0000256" key="1">
    <source>
        <dbReference type="ARBA" id="ARBA00022701"/>
    </source>
</evidence>
<protein>
    <submittedName>
        <fullName evidence="10">Kinesin heavy chain, putative</fullName>
    </submittedName>
</protein>
<dbReference type="Pfam" id="PF00225">
    <property type="entry name" value="Kinesin"/>
    <property type="match status" value="1"/>
</dbReference>
<evidence type="ECO:0000256" key="8">
    <source>
        <dbReference type="SAM" id="MobiDB-lite"/>
    </source>
</evidence>
<dbReference type="PANTHER" id="PTHR47968">
    <property type="entry name" value="CENTROMERE PROTEIN E"/>
    <property type="match status" value="1"/>
</dbReference>
<feature type="compositionally biased region" description="Basic and acidic residues" evidence="8">
    <location>
        <begin position="741"/>
        <end position="751"/>
    </location>
</feature>
<evidence type="ECO:0000256" key="6">
    <source>
        <dbReference type="PROSITE-ProRule" id="PRU00283"/>
    </source>
</evidence>
<evidence type="ECO:0000259" key="9">
    <source>
        <dbReference type="PROSITE" id="PS50067"/>
    </source>
</evidence>
<keyword evidence="5" id="KW-0505">Motor protein</keyword>
<dbReference type="GO" id="GO:0005524">
    <property type="term" value="F:ATP binding"/>
    <property type="evidence" value="ECO:0007669"/>
    <property type="project" value="UniProtKB-KW"/>
</dbReference>
<dbReference type="PROSITE" id="PS50067">
    <property type="entry name" value="KINESIN_MOTOR_2"/>
    <property type="match status" value="1"/>
</dbReference>
<proteinExistence type="inferred from homology"/>
<dbReference type="GO" id="GO:0005874">
    <property type="term" value="C:microtubule"/>
    <property type="evidence" value="ECO:0007669"/>
    <property type="project" value="UniProtKB-KW"/>
</dbReference>
<keyword evidence="2" id="KW-0547">Nucleotide-binding</keyword>
<feature type="compositionally biased region" description="Acidic residues" evidence="8">
    <location>
        <begin position="183"/>
        <end position="194"/>
    </location>
</feature>
<dbReference type="OrthoDB" id="21525at2759"/>
<dbReference type="PRINTS" id="PR00380">
    <property type="entry name" value="KINESINHEAVY"/>
</dbReference>
<gene>
    <name evidence="10" type="ORF">EMWEY_00007670</name>
</gene>
<feature type="compositionally biased region" description="Basic and acidic residues" evidence="8">
    <location>
        <begin position="667"/>
        <end position="679"/>
    </location>
</feature>
<dbReference type="SUPFAM" id="SSF52540">
    <property type="entry name" value="P-loop containing nucleoside triphosphate hydrolases"/>
    <property type="match status" value="1"/>
</dbReference>
<evidence type="ECO:0000313" key="11">
    <source>
        <dbReference type="Proteomes" id="UP000030763"/>
    </source>
</evidence>
<dbReference type="PROSITE" id="PS00411">
    <property type="entry name" value="KINESIN_MOTOR_1"/>
    <property type="match status" value="1"/>
</dbReference>
<dbReference type="OMA" id="HICALMH"/>
<dbReference type="PANTHER" id="PTHR47968:SF36">
    <property type="entry name" value="KINESIN HEAVY CHAIN ISOFORM X1"/>
    <property type="match status" value="1"/>
</dbReference>
<dbReference type="EMBL" id="HG719254">
    <property type="protein sequence ID" value="CDJ57309.1"/>
    <property type="molecule type" value="Genomic_DNA"/>
</dbReference>
<feature type="compositionally biased region" description="Polar residues" evidence="8">
    <location>
        <begin position="724"/>
        <end position="734"/>
    </location>
</feature>
<feature type="domain" description="Kinesin motor" evidence="9">
    <location>
        <begin position="34"/>
        <end position="439"/>
    </location>
</feature>
<feature type="compositionally biased region" description="Low complexity" evidence="8">
    <location>
        <begin position="1393"/>
        <end position="1407"/>
    </location>
</feature>
<organism evidence="10 11">
    <name type="scientific">Eimeria maxima</name>
    <name type="common">Coccidian parasite</name>
    <dbReference type="NCBI Taxonomy" id="5804"/>
    <lineage>
        <taxon>Eukaryota</taxon>
        <taxon>Sar</taxon>
        <taxon>Alveolata</taxon>
        <taxon>Apicomplexa</taxon>
        <taxon>Conoidasida</taxon>
        <taxon>Coccidia</taxon>
        <taxon>Eucoccidiorida</taxon>
        <taxon>Eimeriorina</taxon>
        <taxon>Eimeriidae</taxon>
        <taxon>Eimeria</taxon>
    </lineage>
</organism>
<dbReference type="InterPro" id="IPR019821">
    <property type="entry name" value="Kinesin_motor_CS"/>
</dbReference>
<evidence type="ECO:0000256" key="4">
    <source>
        <dbReference type="ARBA" id="ARBA00023054"/>
    </source>
</evidence>
<comment type="caution">
    <text evidence="6">Lacks conserved residue(s) required for the propagation of feature annotation.</text>
</comment>
<evidence type="ECO:0000256" key="5">
    <source>
        <dbReference type="ARBA" id="ARBA00023175"/>
    </source>
</evidence>
<dbReference type="CDD" id="cd00106">
    <property type="entry name" value="KISc"/>
    <property type="match status" value="1"/>
</dbReference>
<dbReference type="SMART" id="SM00129">
    <property type="entry name" value="KISc"/>
    <property type="match status" value="1"/>
</dbReference>
<keyword evidence="11" id="KW-1185">Reference proteome</keyword>